<evidence type="ECO:0000313" key="5">
    <source>
        <dbReference type="Proteomes" id="UP000835052"/>
    </source>
</evidence>
<reference evidence="4" key="1">
    <citation type="submission" date="2020-10" db="EMBL/GenBank/DDBJ databases">
        <authorList>
            <person name="Kikuchi T."/>
        </authorList>
    </citation>
    <scope>NUCLEOTIDE SEQUENCE</scope>
    <source>
        <strain evidence="4">NKZ352</strain>
    </source>
</reference>
<dbReference type="Pfam" id="PF02145">
    <property type="entry name" value="Rap_GAP"/>
    <property type="match status" value="1"/>
</dbReference>
<organism evidence="4 5">
    <name type="scientific">Caenorhabditis auriculariae</name>
    <dbReference type="NCBI Taxonomy" id="2777116"/>
    <lineage>
        <taxon>Eukaryota</taxon>
        <taxon>Metazoa</taxon>
        <taxon>Ecdysozoa</taxon>
        <taxon>Nematoda</taxon>
        <taxon>Chromadorea</taxon>
        <taxon>Rhabditida</taxon>
        <taxon>Rhabditina</taxon>
        <taxon>Rhabditomorpha</taxon>
        <taxon>Rhabditoidea</taxon>
        <taxon>Rhabditidae</taxon>
        <taxon>Peloderinae</taxon>
        <taxon>Caenorhabditis</taxon>
    </lineage>
</organism>
<feature type="domain" description="Rap-GAP" evidence="3">
    <location>
        <begin position="1239"/>
        <end position="1456"/>
    </location>
</feature>
<dbReference type="SUPFAM" id="SSF48371">
    <property type="entry name" value="ARM repeat"/>
    <property type="match status" value="1"/>
</dbReference>
<dbReference type="InterPro" id="IPR024584">
    <property type="entry name" value="Tuberin_N"/>
</dbReference>
<dbReference type="InterPro" id="IPR035974">
    <property type="entry name" value="Rap/Ran-GAP_sf"/>
</dbReference>
<proteinExistence type="predicted"/>
<feature type="region of interest" description="Disordered" evidence="2">
    <location>
        <begin position="1"/>
        <end position="33"/>
    </location>
</feature>
<dbReference type="Gene3D" id="3.40.50.11210">
    <property type="entry name" value="Rap/Ran-GAP"/>
    <property type="match status" value="1"/>
</dbReference>
<sequence length="1456" mass="166099">MQSRNQPYTPDEPPAVLHPEVESEDAEDGRCAESAVSSPIAVVGTSSPVRSFFSFSRLFGSNNKEKEQFKDFMTTEGSITASAWTSMGPGSAASLRVQTLKQLQQVAKKRTLQVSTIEGIWHETRDMICDPELREPLIQVMIELTHSQFNHIGMGLRQTFFETIRAVGCQESTVKWLNALTEDGKNVEGFEPMMDDMITCWVLGAVDVNVKEDESWPSLVLQLAHQYIKFNAAFISKKNIAQIMTQTCLRANSKVTPLTSDCVDVLMSILKFHEVPHELGILQLVLTACHLVSNREIRPIAYALTRTLLTSQYGLRSLASMLDVLEWEAAQKRIDLDKLCRVQRGVVYCLTNSFWSTNRIDNDVKISPTSIINRMSNLLDRDINIAEDVLAAILVLMINDGKILQPATWICISEVLQKLLHLCHENVEYLDACEYIINEMFKVMESLHKDKHLLAKPDLMYALVEKYVRIFSIDSTCVLSLIEFKFSLLTPSSRNFVDEAFQLVKEFMRRKHGHYRRDKVVEQVHKFYLKYKNIAEKEIVNEVIIPMLRFTEAETDEQVQYHLITVMLDVMRVVSMSSGGPFLDLCNFFRLILVQTIYVPEPRGGSEKHVRFGKSSEEQLSFSNLEVLVLGIQDVISSRWKHFTLPMFNVILDALVSHLFVQYSAGWIGAHGGEIRVRIFEILLSFYCCPISNNLIHWRYEEDRYVENTRIRRTPITSKPSANAPNNTRALVDGFCWNEICSIVEFSLRFDVWWPVGRAIIQRIGRILEYPETIRTAEVHNIEGLVGKLIEFYQSSKRFELDADCQKELVKYLPPVLSTLLTYTEKRQPQRSICMILIECARIGSCEAILACDVAIQLVPSVMSGLGHRLIDHILNLQPTAVRAIPIMELLSDAAEVVEFHQFFQEEHFKKVCSILSPYTNVHRFNTFIVSAMHRIMMRWFVRVPDKWKHSVRIHLEKCIEKIKNSPVVQTVGKDDDAKAVRKPSGDGRQVPGDLFMVGGQRDSESSESLDQCVPLKMKEEKLQNQTLYEIQKALDSFFKLPKIHDNHGHSVPPAPLCETTQEHYYLNDVIITVRTIAEKPNSPSEEKEPDFTVRSESQECLVNCSSSSSLNDPQTRPRKTSFFEMTRRRYKSAFSSSQKVERKSLVDMGKTLDDIYSTVSSPPREIVPVVNFTQLIVRHMYGKSSWMMRTFDEWPHDFETSLSLPPDVGMLMQHIDTMGGAKKLTTRPGDQEGLQRALRILDMKPAIENHAVGIVYIGAAQTSESEILANKCGSARYSAFLATLGKVTKLKNCPGGLQEGVHGHYTYQFCDEMSEITFLVATLMPTNLEKDKDCNMKKKLIGNNYVTIIWNESGTPFKLGQFCRTFVQVALEVTPQDEQNLLVQVHAKTEIGCWLAMRRCLVTDRVVARLLRKLTVRTQLSVNVWMSIQNGDNYISRGVDRLRKIQQIAEKYTGY</sequence>
<comment type="caution">
    <text evidence="4">The sequence shown here is derived from an EMBL/GenBank/DDBJ whole genome shotgun (WGS) entry which is preliminary data.</text>
</comment>
<dbReference type="GO" id="GO:0051898">
    <property type="term" value="P:negative regulation of phosphatidylinositol 3-kinase/protein kinase B signal transduction"/>
    <property type="evidence" value="ECO:0007669"/>
    <property type="project" value="TreeGrafter"/>
</dbReference>
<keyword evidence="1" id="KW-0343">GTPase activation</keyword>
<dbReference type="GO" id="GO:0033596">
    <property type="term" value="C:TSC1-TSC2 complex"/>
    <property type="evidence" value="ECO:0007669"/>
    <property type="project" value="InterPro"/>
</dbReference>
<dbReference type="GO" id="GO:0051726">
    <property type="term" value="P:regulation of cell cycle"/>
    <property type="evidence" value="ECO:0007669"/>
    <property type="project" value="TreeGrafter"/>
</dbReference>
<evidence type="ECO:0000313" key="4">
    <source>
        <dbReference type="EMBL" id="CAD6199750.1"/>
    </source>
</evidence>
<dbReference type="GO" id="GO:0030178">
    <property type="term" value="P:negative regulation of Wnt signaling pathway"/>
    <property type="evidence" value="ECO:0007669"/>
    <property type="project" value="TreeGrafter"/>
</dbReference>
<dbReference type="GO" id="GO:0051056">
    <property type="term" value="P:regulation of small GTPase mediated signal transduction"/>
    <property type="evidence" value="ECO:0007669"/>
    <property type="project" value="InterPro"/>
</dbReference>
<dbReference type="EMBL" id="CAJGYM010000200">
    <property type="protein sequence ID" value="CAD6199750.1"/>
    <property type="molecule type" value="Genomic_DNA"/>
</dbReference>
<dbReference type="PANTHER" id="PTHR10063">
    <property type="entry name" value="TUBERIN"/>
    <property type="match status" value="1"/>
</dbReference>
<dbReference type="GO" id="GO:0005634">
    <property type="term" value="C:nucleus"/>
    <property type="evidence" value="ECO:0007669"/>
    <property type="project" value="InterPro"/>
</dbReference>
<dbReference type="GO" id="GO:0005096">
    <property type="term" value="F:GTPase activator activity"/>
    <property type="evidence" value="ECO:0007669"/>
    <property type="project" value="UniProtKB-KW"/>
</dbReference>
<dbReference type="InterPro" id="IPR016024">
    <property type="entry name" value="ARM-type_fold"/>
</dbReference>
<dbReference type="PANTHER" id="PTHR10063:SF0">
    <property type="entry name" value="TUBERIN"/>
    <property type="match status" value="1"/>
</dbReference>
<dbReference type="PRINTS" id="PR01431">
    <property type="entry name" value="TUBERIN"/>
</dbReference>
<evidence type="ECO:0000256" key="1">
    <source>
        <dbReference type="ARBA" id="ARBA00022468"/>
    </source>
</evidence>
<gene>
    <name evidence="4" type="ORF">CAUJ_LOCUS15649</name>
</gene>
<dbReference type="Pfam" id="PF11864">
    <property type="entry name" value="DUF3384"/>
    <property type="match status" value="1"/>
</dbReference>
<name>A0A8S1I0B8_9PELO</name>
<dbReference type="GO" id="GO:0046627">
    <property type="term" value="P:negative regulation of insulin receptor signaling pathway"/>
    <property type="evidence" value="ECO:0007669"/>
    <property type="project" value="TreeGrafter"/>
</dbReference>
<dbReference type="InterPro" id="IPR003913">
    <property type="entry name" value="Tuberin"/>
</dbReference>
<dbReference type="InterPro" id="IPR027107">
    <property type="entry name" value="Tuberin/Ral-act_asu"/>
</dbReference>
<dbReference type="OrthoDB" id="5797019at2759"/>
<accession>A0A8S1I0B8</accession>
<dbReference type="GO" id="GO:0032007">
    <property type="term" value="P:negative regulation of TOR signaling"/>
    <property type="evidence" value="ECO:0007669"/>
    <property type="project" value="InterPro"/>
</dbReference>
<dbReference type="SUPFAM" id="SSF111347">
    <property type="entry name" value="Rap/Ran-GAP"/>
    <property type="match status" value="1"/>
</dbReference>
<dbReference type="InterPro" id="IPR000331">
    <property type="entry name" value="Rap/Ran_GAP_dom"/>
</dbReference>
<protein>
    <recommendedName>
        <fullName evidence="3">Rap-GAP domain-containing protein</fullName>
    </recommendedName>
</protein>
<dbReference type="InterPro" id="IPR018515">
    <property type="entry name" value="Tuberin-type_domain"/>
</dbReference>
<keyword evidence="5" id="KW-1185">Reference proteome</keyword>
<dbReference type="Pfam" id="PF03542">
    <property type="entry name" value="Tuberin"/>
    <property type="match status" value="1"/>
</dbReference>
<dbReference type="Proteomes" id="UP000835052">
    <property type="component" value="Unassembled WGS sequence"/>
</dbReference>
<evidence type="ECO:0000259" key="3">
    <source>
        <dbReference type="PROSITE" id="PS50085"/>
    </source>
</evidence>
<dbReference type="PROSITE" id="PS50085">
    <property type="entry name" value="RAPGAP"/>
    <property type="match status" value="1"/>
</dbReference>
<evidence type="ECO:0000256" key="2">
    <source>
        <dbReference type="SAM" id="MobiDB-lite"/>
    </source>
</evidence>